<keyword evidence="2" id="KW-0812">Transmembrane</keyword>
<dbReference type="PANTHER" id="PTHR30373">
    <property type="entry name" value="UPF0603 PROTEIN YGCG"/>
    <property type="match status" value="1"/>
</dbReference>
<organism evidence="5 6">
    <name type="scientific">Gottfriedia luciferensis</name>
    <dbReference type="NCBI Taxonomy" id="178774"/>
    <lineage>
        <taxon>Bacteria</taxon>
        <taxon>Bacillati</taxon>
        <taxon>Bacillota</taxon>
        <taxon>Bacilli</taxon>
        <taxon>Bacillales</taxon>
        <taxon>Bacillaceae</taxon>
        <taxon>Gottfriedia</taxon>
    </lineage>
</organism>
<dbReference type="InterPro" id="IPR007621">
    <property type="entry name" value="TPM_dom"/>
</dbReference>
<keyword evidence="2" id="KW-1133">Transmembrane helix</keyword>
<feature type="domain" description="TPM" evidence="4">
    <location>
        <begin position="36"/>
        <end position="158"/>
    </location>
</feature>
<evidence type="ECO:0000256" key="2">
    <source>
        <dbReference type="SAM" id="Phobius"/>
    </source>
</evidence>
<dbReference type="Proteomes" id="UP000094580">
    <property type="component" value="Unassembled WGS sequence"/>
</dbReference>
<keyword evidence="6" id="KW-1185">Reference proteome</keyword>
<evidence type="ECO:0000313" key="6">
    <source>
        <dbReference type="Proteomes" id="UP000094580"/>
    </source>
</evidence>
<proteinExistence type="predicted"/>
<evidence type="ECO:0000256" key="1">
    <source>
        <dbReference type="SAM" id="MobiDB-lite"/>
    </source>
</evidence>
<feature type="chain" id="PRO_5045972150" description="TPM domain-containing protein" evidence="3">
    <location>
        <begin position="21"/>
        <end position="241"/>
    </location>
</feature>
<dbReference type="Gene3D" id="3.10.310.50">
    <property type="match status" value="1"/>
</dbReference>
<feature type="transmembrane region" description="Helical" evidence="2">
    <location>
        <begin position="182"/>
        <end position="209"/>
    </location>
</feature>
<dbReference type="EMBL" id="MDKC01000033">
    <property type="protein sequence ID" value="ODG90772.1"/>
    <property type="molecule type" value="Genomic_DNA"/>
</dbReference>
<dbReference type="Pfam" id="PF04536">
    <property type="entry name" value="TPM_phosphatase"/>
    <property type="match status" value="1"/>
</dbReference>
<gene>
    <name evidence="5" type="ORF">BED47_09990</name>
</gene>
<accession>A0ABX2ZN17</accession>
<evidence type="ECO:0000259" key="4">
    <source>
        <dbReference type="Pfam" id="PF04536"/>
    </source>
</evidence>
<reference evidence="5 6" key="1">
    <citation type="submission" date="2016-07" db="EMBL/GenBank/DDBJ databases">
        <authorList>
            <person name="Townsley L."/>
            <person name="Shank E.A."/>
        </authorList>
    </citation>
    <scope>NUCLEOTIDE SEQUENCE [LARGE SCALE GENOMIC DNA]</scope>
    <source>
        <strain evidence="5 6">CH01</strain>
    </source>
</reference>
<name>A0ABX2ZN17_9BACI</name>
<evidence type="ECO:0000313" key="5">
    <source>
        <dbReference type="EMBL" id="ODG90772.1"/>
    </source>
</evidence>
<dbReference type="PANTHER" id="PTHR30373:SF2">
    <property type="entry name" value="UPF0603 PROTEIN YGCG"/>
    <property type="match status" value="1"/>
</dbReference>
<feature type="region of interest" description="Disordered" evidence="1">
    <location>
        <begin position="221"/>
        <end position="241"/>
    </location>
</feature>
<comment type="caution">
    <text evidence="5">The sequence shown here is derived from an EMBL/GenBank/DDBJ whole genome shotgun (WGS) entry which is preliminary data.</text>
</comment>
<sequence length="241" mass="26114">MRKFLSTIFLIGFLFSFATAANAEIKVPSQVGDIYVQDYANVLNREDSQTLIQLGKKLEDTTSAQLAVLTIPSLEGNDIKEYANTAFRKYGLGNKEKNNGVLLLYAKKDRQIRIEVGYGLEGVVTDIRSGKILDQSAIPYLKKGEESLAITNTYKSLYNVILNGSEQTGHSKTSNLWDNLKVFIIIAIVIGIIIIDMMFFNGVLTYFILNLLPALLSSSGGGGPRGGGGGSSGGGGSDRKF</sequence>
<feature type="signal peptide" evidence="3">
    <location>
        <begin position="1"/>
        <end position="20"/>
    </location>
</feature>
<protein>
    <recommendedName>
        <fullName evidence="4">TPM domain-containing protein</fullName>
    </recommendedName>
</protein>
<dbReference type="RefSeq" id="WP_069034637.1">
    <property type="nucleotide sequence ID" value="NZ_MDKC01000033.1"/>
</dbReference>
<keyword evidence="2" id="KW-0472">Membrane</keyword>
<keyword evidence="3" id="KW-0732">Signal</keyword>
<evidence type="ECO:0000256" key="3">
    <source>
        <dbReference type="SAM" id="SignalP"/>
    </source>
</evidence>